<name>A0AAW1YCQ3_RUBAR</name>
<gene>
    <name evidence="1" type="ORF">M0R45_011376</name>
</gene>
<sequence>MAPIFRHRALVDAAKPSTRSVSSLMLFHQHPSVVSASTITKSSHDYRARVLNPDPDPPDPPITVSVALSRRRLQSHRRRSQTTATATILSLFVPENGKGRRR</sequence>
<dbReference type="AlphaFoldDB" id="A0AAW1YCQ3"/>
<evidence type="ECO:0000313" key="1">
    <source>
        <dbReference type="EMBL" id="KAK9945885.1"/>
    </source>
</evidence>
<comment type="caution">
    <text evidence="1">The sequence shown here is derived from an EMBL/GenBank/DDBJ whole genome shotgun (WGS) entry which is preliminary data.</text>
</comment>
<evidence type="ECO:0000313" key="2">
    <source>
        <dbReference type="Proteomes" id="UP001457282"/>
    </source>
</evidence>
<keyword evidence="2" id="KW-1185">Reference proteome</keyword>
<protein>
    <submittedName>
        <fullName evidence="1">Uncharacterized protein</fullName>
    </submittedName>
</protein>
<proteinExistence type="predicted"/>
<reference evidence="1 2" key="1">
    <citation type="journal article" date="2023" name="G3 (Bethesda)">
        <title>A chromosome-length genome assembly and annotation of blackberry (Rubus argutus, cv. 'Hillquist').</title>
        <authorList>
            <person name="Bruna T."/>
            <person name="Aryal R."/>
            <person name="Dudchenko O."/>
            <person name="Sargent D.J."/>
            <person name="Mead D."/>
            <person name="Buti M."/>
            <person name="Cavallini A."/>
            <person name="Hytonen T."/>
            <person name="Andres J."/>
            <person name="Pham M."/>
            <person name="Weisz D."/>
            <person name="Mascagni F."/>
            <person name="Usai G."/>
            <person name="Natali L."/>
            <person name="Bassil N."/>
            <person name="Fernandez G.E."/>
            <person name="Lomsadze A."/>
            <person name="Armour M."/>
            <person name="Olukolu B."/>
            <person name="Poorten T."/>
            <person name="Britton C."/>
            <person name="Davik J."/>
            <person name="Ashrafi H."/>
            <person name="Aiden E.L."/>
            <person name="Borodovsky M."/>
            <person name="Worthington M."/>
        </authorList>
    </citation>
    <scope>NUCLEOTIDE SEQUENCE [LARGE SCALE GENOMIC DNA]</scope>
    <source>
        <strain evidence="1">PI 553951</strain>
    </source>
</reference>
<accession>A0AAW1YCQ3</accession>
<dbReference type="Proteomes" id="UP001457282">
    <property type="component" value="Unassembled WGS sequence"/>
</dbReference>
<dbReference type="EMBL" id="JBEDUW010000002">
    <property type="protein sequence ID" value="KAK9945885.1"/>
    <property type="molecule type" value="Genomic_DNA"/>
</dbReference>
<organism evidence="1 2">
    <name type="scientific">Rubus argutus</name>
    <name type="common">Southern blackberry</name>
    <dbReference type="NCBI Taxonomy" id="59490"/>
    <lineage>
        <taxon>Eukaryota</taxon>
        <taxon>Viridiplantae</taxon>
        <taxon>Streptophyta</taxon>
        <taxon>Embryophyta</taxon>
        <taxon>Tracheophyta</taxon>
        <taxon>Spermatophyta</taxon>
        <taxon>Magnoliopsida</taxon>
        <taxon>eudicotyledons</taxon>
        <taxon>Gunneridae</taxon>
        <taxon>Pentapetalae</taxon>
        <taxon>rosids</taxon>
        <taxon>fabids</taxon>
        <taxon>Rosales</taxon>
        <taxon>Rosaceae</taxon>
        <taxon>Rosoideae</taxon>
        <taxon>Rosoideae incertae sedis</taxon>
        <taxon>Rubus</taxon>
    </lineage>
</organism>